<dbReference type="PROSITE" id="PS50893">
    <property type="entry name" value="ABC_TRANSPORTER_2"/>
    <property type="match status" value="1"/>
</dbReference>
<dbReference type="GO" id="GO:0005524">
    <property type="term" value="F:ATP binding"/>
    <property type="evidence" value="ECO:0007669"/>
    <property type="project" value="UniProtKB-KW"/>
</dbReference>
<accession>A0ABX2T2B7</accession>
<dbReference type="RefSeq" id="WP_180280191.1">
    <property type="nucleotide sequence ID" value="NZ_JABFDB010000001.1"/>
</dbReference>
<dbReference type="InterPro" id="IPR003593">
    <property type="entry name" value="AAA+_ATPase"/>
</dbReference>
<keyword evidence="3 5" id="KW-0067">ATP-binding</keyword>
<evidence type="ECO:0000313" key="5">
    <source>
        <dbReference type="EMBL" id="NYZ18449.1"/>
    </source>
</evidence>
<dbReference type="Pfam" id="PF12399">
    <property type="entry name" value="BCA_ABC_TP_C"/>
    <property type="match status" value="1"/>
</dbReference>
<name>A0ABX2T2B7_9PROT</name>
<evidence type="ECO:0000256" key="1">
    <source>
        <dbReference type="ARBA" id="ARBA00022448"/>
    </source>
</evidence>
<keyword evidence="6" id="KW-1185">Reference proteome</keyword>
<dbReference type="InterPro" id="IPR027417">
    <property type="entry name" value="P-loop_NTPase"/>
</dbReference>
<organism evidence="5 6">
    <name type="scientific">Azospirillum oleiclasticum</name>
    <dbReference type="NCBI Taxonomy" id="2735135"/>
    <lineage>
        <taxon>Bacteria</taxon>
        <taxon>Pseudomonadati</taxon>
        <taxon>Pseudomonadota</taxon>
        <taxon>Alphaproteobacteria</taxon>
        <taxon>Rhodospirillales</taxon>
        <taxon>Azospirillaceae</taxon>
        <taxon>Azospirillum</taxon>
    </lineage>
</organism>
<keyword evidence="1" id="KW-0813">Transport</keyword>
<dbReference type="Pfam" id="PF00005">
    <property type="entry name" value="ABC_tran"/>
    <property type="match status" value="1"/>
</dbReference>
<gene>
    <name evidence="5" type="ORF">HND93_01890</name>
</gene>
<dbReference type="SMART" id="SM00382">
    <property type="entry name" value="AAA"/>
    <property type="match status" value="1"/>
</dbReference>
<sequence>MTGHTSIEPTGAGLSLHGVRKSFGSYTAVDDVTLDVLQGELLGLIGPNGAGKTTLFNIVTGFVRPDVGRVVFEGADVTRLKPDQRVRRGLVRTFQKSMVFPELSAEENIAMAARARQGSGYAWWRPAERAAEALAEGSRLLRAIGLERRGALPVGALSHGEQRMVDILVSLALRPRLLLMDEPTAGLTREETARVMDLVRAHDRSTTVVLIAHDLDVVFSLCERIAVLNLGALLAVGSPEEIRANPEVRTAYLGSHREH</sequence>
<protein>
    <submittedName>
        <fullName evidence="5">ABC transporter ATP-binding protein</fullName>
    </submittedName>
</protein>
<evidence type="ECO:0000256" key="3">
    <source>
        <dbReference type="ARBA" id="ARBA00022840"/>
    </source>
</evidence>
<dbReference type="SUPFAM" id="SSF52540">
    <property type="entry name" value="P-loop containing nucleoside triphosphate hydrolases"/>
    <property type="match status" value="1"/>
</dbReference>
<keyword evidence="2" id="KW-0547">Nucleotide-binding</keyword>
<dbReference type="PANTHER" id="PTHR45772:SF7">
    <property type="entry name" value="AMINO ACID ABC TRANSPORTER ATP-BINDING PROTEIN"/>
    <property type="match status" value="1"/>
</dbReference>
<dbReference type="InterPro" id="IPR017871">
    <property type="entry name" value="ABC_transporter-like_CS"/>
</dbReference>
<evidence type="ECO:0000256" key="2">
    <source>
        <dbReference type="ARBA" id="ARBA00022741"/>
    </source>
</evidence>
<dbReference type="Gene3D" id="3.40.50.300">
    <property type="entry name" value="P-loop containing nucleotide triphosphate hydrolases"/>
    <property type="match status" value="1"/>
</dbReference>
<dbReference type="InterPro" id="IPR032823">
    <property type="entry name" value="BCA_ABC_TP_C"/>
</dbReference>
<evidence type="ECO:0000313" key="6">
    <source>
        <dbReference type="Proteomes" id="UP000584642"/>
    </source>
</evidence>
<dbReference type="InterPro" id="IPR051120">
    <property type="entry name" value="ABC_AA/LPS_Transport"/>
</dbReference>
<dbReference type="Proteomes" id="UP000584642">
    <property type="component" value="Unassembled WGS sequence"/>
</dbReference>
<dbReference type="CDD" id="cd03219">
    <property type="entry name" value="ABC_Mj1267_LivG_branched"/>
    <property type="match status" value="1"/>
</dbReference>
<proteinExistence type="predicted"/>
<dbReference type="PANTHER" id="PTHR45772">
    <property type="entry name" value="CONSERVED COMPONENT OF ABC TRANSPORTER FOR NATURAL AMINO ACIDS-RELATED"/>
    <property type="match status" value="1"/>
</dbReference>
<feature type="domain" description="ABC transporter" evidence="4">
    <location>
        <begin position="14"/>
        <end position="255"/>
    </location>
</feature>
<dbReference type="InterPro" id="IPR003439">
    <property type="entry name" value="ABC_transporter-like_ATP-bd"/>
</dbReference>
<dbReference type="PROSITE" id="PS00211">
    <property type="entry name" value="ABC_TRANSPORTER_1"/>
    <property type="match status" value="1"/>
</dbReference>
<comment type="caution">
    <text evidence="5">The sequence shown here is derived from an EMBL/GenBank/DDBJ whole genome shotgun (WGS) entry which is preliminary data.</text>
</comment>
<dbReference type="EMBL" id="JABFDB010000001">
    <property type="protein sequence ID" value="NYZ18449.1"/>
    <property type="molecule type" value="Genomic_DNA"/>
</dbReference>
<evidence type="ECO:0000259" key="4">
    <source>
        <dbReference type="PROSITE" id="PS50893"/>
    </source>
</evidence>
<reference evidence="5 6" key="1">
    <citation type="submission" date="2020-05" db="EMBL/GenBank/DDBJ databases">
        <title>Azospirillum oleiclasticum sp. nov, a nitrogen-fixing and heavy crude oil-emulsifying bacterium isolated from the crude oil of Yumen Oilfield.</title>
        <authorList>
            <person name="Wu D."/>
            <person name="Cai M."/>
            <person name="Zhang X."/>
        </authorList>
    </citation>
    <scope>NUCLEOTIDE SEQUENCE [LARGE SCALE GENOMIC DNA]</scope>
    <source>
        <strain evidence="5 6">ROY-1-1-2</strain>
    </source>
</reference>